<protein>
    <submittedName>
        <fullName evidence="1">Uncharacterized protein</fullName>
    </submittedName>
</protein>
<organism evidence="1 2">
    <name type="scientific">Pistacia integerrima</name>
    <dbReference type="NCBI Taxonomy" id="434235"/>
    <lineage>
        <taxon>Eukaryota</taxon>
        <taxon>Viridiplantae</taxon>
        <taxon>Streptophyta</taxon>
        <taxon>Embryophyta</taxon>
        <taxon>Tracheophyta</taxon>
        <taxon>Spermatophyta</taxon>
        <taxon>Magnoliopsida</taxon>
        <taxon>eudicotyledons</taxon>
        <taxon>Gunneridae</taxon>
        <taxon>Pentapetalae</taxon>
        <taxon>rosids</taxon>
        <taxon>malvids</taxon>
        <taxon>Sapindales</taxon>
        <taxon>Anacardiaceae</taxon>
        <taxon>Pistacia</taxon>
    </lineage>
</organism>
<comment type="caution">
    <text evidence="1">The sequence shown here is derived from an EMBL/GenBank/DDBJ whole genome shotgun (WGS) entry which is preliminary data.</text>
</comment>
<sequence length="164" mass="19740">MEKTKRKRKRKVKGEEDEKKKEKKSGEVGKRRRKTEKKKKSSGRRRRQKRKIKNGEADPRKMEEKHTTNPIPKKKWGKRIKSRSEHVKNPLHSMGLRLEDLYISVCTHPHIRVWHLCAWSEDLILSATTMRIPPKPFLEIPHYYHENVSMERLCKLHGWGNREY</sequence>
<proteinExistence type="predicted"/>
<dbReference type="EMBL" id="CM047749">
    <property type="protein sequence ID" value="KAJ0009935.1"/>
    <property type="molecule type" value="Genomic_DNA"/>
</dbReference>
<name>A0ACC0X491_9ROSI</name>
<evidence type="ECO:0000313" key="2">
    <source>
        <dbReference type="Proteomes" id="UP001163603"/>
    </source>
</evidence>
<evidence type="ECO:0000313" key="1">
    <source>
        <dbReference type="EMBL" id="KAJ0009935.1"/>
    </source>
</evidence>
<accession>A0ACC0X491</accession>
<keyword evidence="2" id="KW-1185">Reference proteome</keyword>
<dbReference type="Proteomes" id="UP001163603">
    <property type="component" value="Chromosome 14"/>
</dbReference>
<reference evidence="2" key="1">
    <citation type="journal article" date="2023" name="G3 (Bethesda)">
        <title>Genome assembly and association tests identify interacting loci associated with vigor, precocity, and sex in interspecific pistachio rootstocks.</title>
        <authorList>
            <person name="Palmer W."/>
            <person name="Jacygrad E."/>
            <person name="Sagayaradj S."/>
            <person name="Cavanaugh K."/>
            <person name="Han R."/>
            <person name="Bertier L."/>
            <person name="Beede B."/>
            <person name="Kafkas S."/>
            <person name="Golino D."/>
            <person name="Preece J."/>
            <person name="Michelmore R."/>
        </authorList>
    </citation>
    <scope>NUCLEOTIDE SEQUENCE [LARGE SCALE GENOMIC DNA]</scope>
</reference>
<gene>
    <name evidence="1" type="ORF">Pint_33283</name>
</gene>